<dbReference type="AlphaFoldDB" id="A0A317E9M7"/>
<dbReference type="InterPro" id="IPR051156">
    <property type="entry name" value="Mito/Outer_Membr_Metalloprot"/>
</dbReference>
<gene>
    <name evidence="8" type="ORF">DKG75_03315</name>
</gene>
<keyword evidence="3 6" id="KW-0378">Hydrolase</keyword>
<keyword evidence="9" id="KW-1185">Reference proteome</keyword>
<dbReference type="CDD" id="cd07331">
    <property type="entry name" value="M48C_Oma1_like"/>
    <property type="match status" value="1"/>
</dbReference>
<dbReference type="GO" id="GO:0016020">
    <property type="term" value="C:membrane"/>
    <property type="evidence" value="ECO:0007669"/>
    <property type="project" value="TreeGrafter"/>
</dbReference>
<dbReference type="EMBL" id="QGLF01000001">
    <property type="protein sequence ID" value="PWR23609.1"/>
    <property type="molecule type" value="Genomic_DNA"/>
</dbReference>
<keyword evidence="5 6" id="KW-0482">Metalloprotease</keyword>
<proteinExistence type="inferred from homology"/>
<comment type="cofactor">
    <cofactor evidence="6">
        <name>Zn(2+)</name>
        <dbReference type="ChEBI" id="CHEBI:29105"/>
    </cofactor>
    <text evidence="6">Binds 1 zinc ion per subunit.</text>
</comment>
<dbReference type="Pfam" id="PF01435">
    <property type="entry name" value="Peptidase_M48"/>
    <property type="match status" value="1"/>
</dbReference>
<evidence type="ECO:0000256" key="4">
    <source>
        <dbReference type="ARBA" id="ARBA00022833"/>
    </source>
</evidence>
<evidence type="ECO:0000259" key="7">
    <source>
        <dbReference type="Pfam" id="PF01435"/>
    </source>
</evidence>
<dbReference type="InterPro" id="IPR001915">
    <property type="entry name" value="Peptidase_M48"/>
</dbReference>
<keyword evidence="4 6" id="KW-0862">Zinc</keyword>
<protein>
    <submittedName>
        <fullName evidence="8">Peptidase M48</fullName>
    </submittedName>
</protein>
<feature type="domain" description="Peptidase M48" evidence="7">
    <location>
        <begin position="66"/>
        <end position="250"/>
    </location>
</feature>
<keyword evidence="2" id="KW-0479">Metal-binding</keyword>
<evidence type="ECO:0000256" key="3">
    <source>
        <dbReference type="ARBA" id="ARBA00022801"/>
    </source>
</evidence>
<sequence length="265" mass="27796">MTLCFGRCCFVSRRGVLGLAAGGLAGCTAVGRSMAPADGELNQMGLQAWSQLKTKEKLSSDAKGRARVNTVARRVVDASGLGHAYTWEFALFDGAQINAFALPGGKIGVYRGLLNLAGADDELAAVLGHEVTHVQRRHAAQRIGTQRAGQLGVSLAQVGLAVGGVQQSDQIAGLIGAGVSYGVILPFSRDQEYEADAGGLTTMARAGYNPNAAVSLWQKMAAANARNAGRPLEFASTHPSDANRIQRLQAQIPAVLPLYEAARRN</sequence>
<evidence type="ECO:0000256" key="2">
    <source>
        <dbReference type="ARBA" id="ARBA00022723"/>
    </source>
</evidence>
<dbReference type="PANTHER" id="PTHR22726:SF24">
    <property type="entry name" value="M48 FAMILY METALLOPEPTIDASE"/>
    <property type="match status" value="1"/>
</dbReference>
<evidence type="ECO:0000256" key="5">
    <source>
        <dbReference type="ARBA" id="ARBA00023049"/>
    </source>
</evidence>
<keyword evidence="1 6" id="KW-0645">Protease</keyword>
<evidence type="ECO:0000313" key="8">
    <source>
        <dbReference type="EMBL" id="PWR23609.1"/>
    </source>
</evidence>
<evidence type="ECO:0000256" key="1">
    <source>
        <dbReference type="ARBA" id="ARBA00022670"/>
    </source>
</evidence>
<accession>A0A317E9M7</accession>
<evidence type="ECO:0000313" key="9">
    <source>
        <dbReference type="Proteomes" id="UP000246077"/>
    </source>
</evidence>
<organism evidence="8 9">
    <name type="scientific">Zavarzinia compransoris</name>
    <dbReference type="NCBI Taxonomy" id="1264899"/>
    <lineage>
        <taxon>Bacteria</taxon>
        <taxon>Pseudomonadati</taxon>
        <taxon>Pseudomonadota</taxon>
        <taxon>Alphaproteobacteria</taxon>
        <taxon>Rhodospirillales</taxon>
        <taxon>Zavarziniaceae</taxon>
        <taxon>Zavarzinia</taxon>
    </lineage>
</organism>
<comment type="similarity">
    <text evidence="6">Belongs to the peptidase M48 family.</text>
</comment>
<dbReference type="PANTHER" id="PTHR22726">
    <property type="entry name" value="METALLOENDOPEPTIDASE OMA1"/>
    <property type="match status" value="1"/>
</dbReference>
<reference evidence="9" key="1">
    <citation type="submission" date="2018-05" db="EMBL/GenBank/DDBJ databases">
        <title>Zavarzinia sp. HR-AS.</title>
        <authorList>
            <person name="Lee Y."/>
            <person name="Jeon C.O."/>
        </authorList>
    </citation>
    <scope>NUCLEOTIDE SEQUENCE [LARGE SCALE GENOMIC DNA]</scope>
    <source>
        <strain evidence="9">DSM 1231</strain>
    </source>
</reference>
<evidence type="ECO:0000256" key="6">
    <source>
        <dbReference type="RuleBase" id="RU003983"/>
    </source>
</evidence>
<dbReference type="GO" id="GO:0051603">
    <property type="term" value="P:proteolysis involved in protein catabolic process"/>
    <property type="evidence" value="ECO:0007669"/>
    <property type="project" value="TreeGrafter"/>
</dbReference>
<dbReference type="RefSeq" id="WP_109919641.1">
    <property type="nucleotide sequence ID" value="NZ_QGLF01000001.1"/>
</dbReference>
<dbReference type="OrthoDB" id="9810445at2"/>
<dbReference type="GO" id="GO:0004222">
    <property type="term" value="F:metalloendopeptidase activity"/>
    <property type="evidence" value="ECO:0007669"/>
    <property type="project" value="InterPro"/>
</dbReference>
<dbReference type="PROSITE" id="PS51257">
    <property type="entry name" value="PROKAR_LIPOPROTEIN"/>
    <property type="match status" value="1"/>
</dbReference>
<name>A0A317E9M7_9PROT</name>
<comment type="caution">
    <text evidence="8">The sequence shown here is derived from an EMBL/GenBank/DDBJ whole genome shotgun (WGS) entry which is preliminary data.</text>
</comment>
<dbReference type="Proteomes" id="UP000246077">
    <property type="component" value="Unassembled WGS sequence"/>
</dbReference>
<dbReference type="Gene3D" id="3.30.2010.10">
    <property type="entry name" value="Metalloproteases ('zincins'), catalytic domain"/>
    <property type="match status" value="1"/>
</dbReference>
<dbReference type="GO" id="GO:0046872">
    <property type="term" value="F:metal ion binding"/>
    <property type="evidence" value="ECO:0007669"/>
    <property type="project" value="UniProtKB-KW"/>
</dbReference>